<evidence type="ECO:0000313" key="4">
    <source>
        <dbReference type="EMBL" id="EMJ96526.1"/>
    </source>
</evidence>
<dbReference type="InterPro" id="IPR047150">
    <property type="entry name" value="SGT"/>
</dbReference>
<evidence type="ECO:0000256" key="3">
    <source>
        <dbReference type="PROSITE-ProRule" id="PRU00339"/>
    </source>
</evidence>
<dbReference type="InterPro" id="IPR011990">
    <property type="entry name" value="TPR-like_helical_dom_sf"/>
</dbReference>
<comment type="caution">
    <text evidence="4">The sequence shown here is derived from an EMBL/GenBank/DDBJ whole genome shotgun (WGS) entry which is preliminary data.</text>
</comment>
<feature type="repeat" description="TPR" evidence="3">
    <location>
        <begin position="107"/>
        <end position="140"/>
    </location>
</feature>
<keyword evidence="2 3" id="KW-0802">TPR repeat</keyword>
<dbReference type="GO" id="GO:0060090">
    <property type="term" value="F:molecular adaptor activity"/>
    <property type="evidence" value="ECO:0007669"/>
    <property type="project" value="TreeGrafter"/>
</dbReference>
<dbReference type="SMART" id="SM00028">
    <property type="entry name" value="TPR"/>
    <property type="match status" value="4"/>
</dbReference>
<dbReference type="OrthoDB" id="341977at2"/>
<dbReference type="GO" id="GO:0006620">
    <property type="term" value="P:post-translational protein targeting to endoplasmic reticulum membrane"/>
    <property type="evidence" value="ECO:0007669"/>
    <property type="project" value="TreeGrafter"/>
</dbReference>
<dbReference type="Pfam" id="PF13414">
    <property type="entry name" value="TPR_11"/>
    <property type="match status" value="1"/>
</dbReference>
<keyword evidence="1" id="KW-0677">Repeat</keyword>
<dbReference type="PROSITE" id="PS50005">
    <property type="entry name" value="TPR"/>
    <property type="match status" value="2"/>
</dbReference>
<dbReference type="RefSeq" id="WP_020772619.1">
    <property type="nucleotide sequence ID" value="NZ_ANIK01000021.1"/>
</dbReference>
<dbReference type="Pfam" id="PF13432">
    <property type="entry name" value="TPR_16"/>
    <property type="match status" value="1"/>
</dbReference>
<name>M6D1G1_9LEPT</name>
<dbReference type="PATRIC" id="fig|1218565.3.peg.1161"/>
<dbReference type="Gene3D" id="1.25.40.10">
    <property type="entry name" value="Tetratricopeptide repeat domain"/>
    <property type="match status" value="2"/>
</dbReference>
<protein>
    <submittedName>
        <fullName evidence="4">Tetratricopeptide repeat protein</fullName>
    </submittedName>
</protein>
<dbReference type="GO" id="GO:0016020">
    <property type="term" value="C:membrane"/>
    <property type="evidence" value="ECO:0007669"/>
    <property type="project" value="TreeGrafter"/>
</dbReference>
<dbReference type="InterPro" id="IPR019734">
    <property type="entry name" value="TPR_rpt"/>
</dbReference>
<reference evidence="4 5" key="1">
    <citation type="submission" date="2013-01" db="EMBL/GenBank/DDBJ databases">
        <authorList>
            <person name="Harkins D.M."/>
            <person name="Durkin A.S."/>
            <person name="Brinkac L.M."/>
            <person name="Haft D.H."/>
            <person name="Selengut J.D."/>
            <person name="Sanka R."/>
            <person name="DePew J."/>
            <person name="Purushe J."/>
            <person name="Galloway R.L."/>
            <person name="Vinetz J.M."/>
            <person name="Sutton G.G."/>
            <person name="Nierman W.C."/>
            <person name="Fouts D.E."/>
        </authorList>
    </citation>
    <scope>NUCLEOTIDE SEQUENCE [LARGE SCALE GENOMIC DNA]</scope>
    <source>
        <strain evidence="4 5">79601</strain>
    </source>
</reference>
<proteinExistence type="predicted"/>
<evidence type="ECO:0000256" key="1">
    <source>
        <dbReference type="ARBA" id="ARBA00022737"/>
    </source>
</evidence>
<gene>
    <name evidence="4" type="ORF">LEP1GSC194_2115</name>
</gene>
<feature type="repeat" description="TPR" evidence="3">
    <location>
        <begin position="39"/>
        <end position="72"/>
    </location>
</feature>
<organism evidence="4 5">
    <name type="scientific">Leptospira alstonii serovar Sichuan str. 79601</name>
    <dbReference type="NCBI Taxonomy" id="1218565"/>
    <lineage>
        <taxon>Bacteria</taxon>
        <taxon>Pseudomonadati</taxon>
        <taxon>Spirochaetota</taxon>
        <taxon>Spirochaetia</taxon>
        <taxon>Leptospirales</taxon>
        <taxon>Leptospiraceae</taxon>
        <taxon>Leptospira</taxon>
    </lineage>
</organism>
<sequence>MVPDLRSRLFSIFTFCLTITLFSFCSSEQKKTEGPVSPHLNPFQQGNSKFKNGEFLEAIEFYSRDLDVNPDNPTSLNNRGLAKSKSGNETGAISDYNQAIEKRENYSIAFNNRGCAKMKTFDYQGAIEDLSSAIRLKPNYANALNNRALANWAIKEQSNACEDWKKAETLGHVEAGKSFAQFCTGYTPGIACRGKRY</sequence>
<dbReference type="SUPFAM" id="SSF48452">
    <property type="entry name" value="TPR-like"/>
    <property type="match status" value="1"/>
</dbReference>
<evidence type="ECO:0000256" key="2">
    <source>
        <dbReference type="ARBA" id="ARBA00022803"/>
    </source>
</evidence>
<dbReference type="PANTHER" id="PTHR45831">
    <property type="entry name" value="LD24721P"/>
    <property type="match status" value="1"/>
</dbReference>
<dbReference type="Proteomes" id="UP000011988">
    <property type="component" value="Unassembled WGS sequence"/>
</dbReference>
<accession>M6D1G1</accession>
<dbReference type="GO" id="GO:0072380">
    <property type="term" value="C:TRC complex"/>
    <property type="evidence" value="ECO:0007669"/>
    <property type="project" value="TreeGrafter"/>
</dbReference>
<dbReference type="EMBL" id="ANIK01000021">
    <property type="protein sequence ID" value="EMJ96526.1"/>
    <property type="molecule type" value="Genomic_DNA"/>
</dbReference>
<dbReference type="PANTHER" id="PTHR45831:SF2">
    <property type="entry name" value="LD24721P"/>
    <property type="match status" value="1"/>
</dbReference>
<dbReference type="AlphaFoldDB" id="M6D1G1"/>
<evidence type="ECO:0000313" key="5">
    <source>
        <dbReference type="Proteomes" id="UP000011988"/>
    </source>
</evidence>